<dbReference type="InterPro" id="IPR017441">
    <property type="entry name" value="Protein_kinase_ATP_BS"/>
</dbReference>
<evidence type="ECO:0000256" key="10">
    <source>
        <dbReference type="ARBA" id="ARBA00022840"/>
    </source>
</evidence>
<dbReference type="Pfam" id="PF00069">
    <property type="entry name" value="Pkinase"/>
    <property type="match status" value="1"/>
</dbReference>
<comment type="caution">
    <text evidence="17">The sequence shown here is derived from an EMBL/GenBank/DDBJ whole genome shotgun (WGS) entry which is preliminary data.</text>
</comment>
<feature type="binding site" evidence="14">
    <location>
        <position position="334"/>
    </location>
    <ligand>
        <name>ATP</name>
        <dbReference type="ChEBI" id="CHEBI:30616"/>
    </ligand>
</feature>
<sequence length="595" mass="68687">MRKENLIRYIQTKIQECFQHIHERDQVEAYFFWQIMELFCNRNGEVMMCEVATILFRGFSWLRQKLPNYEDGNRWKEWCLPLAELLSSSPPDHHEHREALIKMGDDLASRRWTYAAHICYVVAKVELGSRSQFELIGCDGRVPFGIQVLSKAFVRTETYEYVVSLTSGLAQPNFQRWKFCQASRLAHFNLTDQAFKYCENIARATFTFPDRIKRSFVERLILLSCKLLDEKAEEPEWLLELRQLHRTKLENLNGDPEQRMATTSHDVVSEIQDSECSLRTGEIPALQSPDLEQHNDPPAVFESRYTLGKLLGQGGFGSIFEGVRTEDGKEVAIKFVQKIKVKTMTIPGETQELPVEVALMKMVSRPPRCSNVVELLEWFNMDDQYVMVLERPSPCMDLYKFTNLQGDCLPEAQARDVMLQVIRAARHCCDRGVLHRDIKEENLLINTDTLEVKLIDFGSGDLLKDTPYEEYSGTDFFIPPEFLKNEEYMGIPTAIWGLGVLLFSLICGVYPFFVADVLHDAHLELCPDLSQVRVKQDFSARHLDVPLDRSGIMEDVCSSCLTAMLLEQGVFWPGKSATEALWELQWGKRYTRKRT</sequence>
<dbReference type="AlphaFoldDB" id="A0A7J5ZME7"/>
<comment type="catalytic activity">
    <reaction evidence="13">
        <text>L-seryl-[protein] + ATP = O-phospho-L-seryl-[protein] + ADP + H(+)</text>
        <dbReference type="Rhea" id="RHEA:17989"/>
        <dbReference type="Rhea" id="RHEA-COMP:9863"/>
        <dbReference type="Rhea" id="RHEA-COMP:11604"/>
        <dbReference type="ChEBI" id="CHEBI:15378"/>
        <dbReference type="ChEBI" id="CHEBI:29999"/>
        <dbReference type="ChEBI" id="CHEBI:30616"/>
        <dbReference type="ChEBI" id="CHEBI:83421"/>
        <dbReference type="ChEBI" id="CHEBI:456216"/>
        <dbReference type="EC" id="2.7.11.1"/>
    </reaction>
</comment>
<dbReference type="GO" id="GO:0043066">
    <property type="term" value="P:negative regulation of apoptotic process"/>
    <property type="evidence" value="ECO:0007669"/>
    <property type="project" value="TreeGrafter"/>
</dbReference>
<dbReference type="PROSITE" id="PS00107">
    <property type="entry name" value="PROTEIN_KINASE_ATP"/>
    <property type="match status" value="1"/>
</dbReference>
<comment type="subcellular location">
    <subcellularLocation>
        <location evidence="1">Endoplasmic reticulum</location>
    </subcellularLocation>
</comment>
<evidence type="ECO:0000256" key="4">
    <source>
        <dbReference type="ARBA" id="ARBA00022448"/>
    </source>
</evidence>
<keyword evidence="9" id="KW-0256">Endoplasmic reticulum</keyword>
<keyword evidence="15" id="KW-1133">Transmembrane helix</keyword>
<dbReference type="GO" id="GO:0005524">
    <property type="term" value="F:ATP binding"/>
    <property type="evidence" value="ECO:0007669"/>
    <property type="project" value="UniProtKB-UniRule"/>
</dbReference>
<evidence type="ECO:0000256" key="7">
    <source>
        <dbReference type="ARBA" id="ARBA00022741"/>
    </source>
</evidence>
<keyword evidence="10 14" id="KW-0067">ATP-binding</keyword>
<evidence type="ECO:0000256" key="13">
    <source>
        <dbReference type="ARBA" id="ARBA00048679"/>
    </source>
</evidence>
<feature type="transmembrane region" description="Helical" evidence="15">
    <location>
        <begin position="494"/>
        <end position="513"/>
    </location>
</feature>
<evidence type="ECO:0000256" key="11">
    <source>
        <dbReference type="ARBA" id="ARBA00022892"/>
    </source>
</evidence>
<evidence type="ECO:0000256" key="12">
    <source>
        <dbReference type="ARBA" id="ARBA00047899"/>
    </source>
</evidence>
<dbReference type="PANTHER" id="PTHR22984:SF11">
    <property type="entry name" value="AURORA KINASE-RELATED"/>
    <property type="match status" value="1"/>
</dbReference>
<dbReference type="InterPro" id="IPR008271">
    <property type="entry name" value="Ser/Thr_kinase_AS"/>
</dbReference>
<keyword evidence="6" id="KW-0808">Transferase</keyword>
<comment type="catalytic activity">
    <reaction evidence="12">
        <text>L-threonyl-[protein] + ATP = O-phospho-L-threonyl-[protein] + ADP + H(+)</text>
        <dbReference type="Rhea" id="RHEA:46608"/>
        <dbReference type="Rhea" id="RHEA-COMP:11060"/>
        <dbReference type="Rhea" id="RHEA-COMP:11605"/>
        <dbReference type="ChEBI" id="CHEBI:15378"/>
        <dbReference type="ChEBI" id="CHEBI:30013"/>
        <dbReference type="ChEBI" id="CHEBI:30616"/>
        <dbReference type="ChEBI" id="CHEBI:61977"/>
        <dbReference type="ChEBI" id="CHEBI:456216"/>
        <dbReference type="EC" id="2.7.11.1"/>
    </reaction>
</comment>
<keyword evidence="18" id="KW-1185">Reference proteome</keyword>
<keyword evidence="11" id="KW-0931">ER-Golgi transport</keyword>
<dbReference type="InterPro" id="IPR024298">
    <property type="entry name" value="Sec16_Sec23-bd"/>
</dbReference>
<evidence type="ECO:0000256" key="5">
    <source>
        <dbReference type="ARBA" id="ARBA00022527"/>
    </source>
</evidence>
<gene>
    <name evidence="17" type="ORF">AMELA_G00275890</name>
</gene>
<dbReference type="InterPro" id="IPR011009">
    <property type="entry name" value="Kinase-like_dom_sf"/>
</dbReference>
<dbReference type="FunFam" id="3.30.200.20:FF:000246">
    <property type="entry name" value="Pim proto-oncogene, serine/threonine kinase,-related 152"/>
    <property type="match status" value="1"/>
</dbReference>
<reference evidence="17 18" key="1">
    <citation type="submission" date="2020-02" db="EMBL/GenBank/DDBJ databases">
        <title>A chromosome-scale genome assembly of the black bullhead catfish (Ameiurus melas).</title>
        <authorList>
            <person name="Wen M."/>
            <person name="Zham M."/>
            <person name="Cabau C."/>
            <person name="Klopp C."/>
            <person name="Donnadieu C."/>
            <person name="Roques C."/>
            <person name="Bouchez O."/>
            <person name="Lampietro C."/>
            <person name="Jouanno E."/>
            <person name="Herpin A."/>
            <person name="Louis A."/>
            <person name="Berthelot C."/>
            <person name="Parey E."/>
            <person name="Roest-Crollius H."/>
            <person name="Braasch I."/>
            <person name="Postlethwait J."/>
            <person name="Robinson-Rechavi M."/>
            <person name="Echchiki A."/>
            <person name="Begum T."/>
            <person name="Montfort J."/>
            <person name="Schartl M."/>
            <person name="Bobe J."/>
            <person name="Guiguen Y."/>
        </authorList>
    </citation>
    <scope>NUCLEOTIDE SEQUENCE [LARGE SCALE GENOMIC DNA]</scope>
    <source>
        <strain evidence="17">M_S1</strain>
        <tissue evidence="17">Blood</tissue>
    </source>
</reference>
<dbReference type="InterPro" id="IPR051138">
    <property type="entry name" value="PIM_Ser/Thr_kinase"/>
</dbReference>
<keyword evidence="15" id="KW-0472">Membrane</keyword>
<evidence type="ECO:0000259" key="16">
    <source>
        <dbReference type="PROSITE" id="PS50011"/>
    </source>
</evidence>
<dbReference type="GO" id="GO:0016192">
    <property type="term" value="P:vesicle-mediated transport"/>
    <property type="evidence" value="ECO:0007669"/>
    <property type="project" value="UniProtKB-KW"/>
</dbReference>
<evidence type="ECO:0000256" key="3">
    <source>
        <dbReference type="ARBA" id="ARBA00012513"/>
    </source>
</evidence>
<evidence type="ECO:0000256" key="2">
    <source>
        <dbReference type="ARBA" id="ARBA00005505"/>
    </source>
</evidence>
<dbReference type="PROSITE" id="PS00108">
    <property type="entry name" value="PROTEIN_KINASE_ST"/>
    <property type="match status" value="1"/>
</dbReference>
<evidence type="ECO:0000313" key="17">
    <source>
        <dbReference type="EMBL" id="KAF4071660.1"/>
    </source>
</evidence>
<keyword evidence="7 14" id="KW-0547">Nucleotide-binding</keyword>
<proteinExistence type="inferred from homology"/>
<accession>A0A7J5ZME7</accession>
<keyword evidence="8" id="KW-0418">Kinase</keyword>
<dbReference type="PROSITE" id="PS50011">
    <property type="entry name" value="PROTEIN_KINASE_DOM"/>
    <property type="match status" value="1"/>
</dbReference>
<evidence type="ECO:0000256" key="8">
    <source>
        <dbReference type="ARBA" id="ARBA00022777"/>
    </source>
</evidence>
<evidence type="ECO:0000256" key="1">
    <source>
        <dbReference type="ARBA" id="ARBA00004240"/>
    </source>
</evidence>
<dbReference type="Pfam" id="PF12931">
    <property type="entry name" value="TPR_Sec16"/>
    <property type="match status" value="1"/>
</dbReference>
<evidence type="ECO:0000256" key="15">
    <source>
        <dbReference type="SAM" id="Phobius"/>
    </source>
</evidence>
<dbReference type="SUPFAM" id="SSF56112">
    <property type="entry name" value="Protein kinase-like (PK-like)"/>
    <property type="match status" value="1"/>
</dbReference>
<feature type="domain" description="Protein kinase" evidence="16">
    <location>
        <begin position="305"/>
        <end position="595"/>
    </location>
</feature>
<dbReference type="PANTHER" id="PTHR22984">
    <property type="entry name" value="SERINE/THREONINE-PROTEIN KINASE PIM"/>
    <property type="match status" value="1"/>
</dbReference>
<dbReference type="EC" id="2.7.11.1" evidence="3"/>
<comment type="similarity">
    <text evidence="2">Belongs to the protein kinase superfamily. CAMK Ser/Thr protein kinase family. PIM subfamily.</text>
</comment>
<dbReference type="EMBL" id="JAAGNN010000027">
    <property type="protein sequence ID" value="KAF4071660.1"/>
    <property type="molecule type" value="Genomic_DNA"/>
</dbReference>
<evidence type="ECO:0000313" key="18">
    <source>
        <dbReference type="Proteomes" id="UP000593565"/>
    </source>
</evidence>
<dbReference type="Gene3D" id="1.10.510.10">
    <property type="entry name" value="Transferase(Phosphotransferase) domain 1"/>
    <property type="match status" value="1"/>
</dbReference>
<dbReference type="GO" id="GO:0007346">
    <property type="term" value="P:regulation of mitotic cell cycle"/>
    <property type="evidence" value="ECO:0007669"/>
    <property type="project" value="TreeGrafter"/>
</dbReference>
<dbReference type="GO" id="GO:0005783">
    <property type="term" value="C:endoplasmic reticulum"/>
    <property type="evidence" value="ECO:0007669"/>
    <property type="project" value="UniProtKB-SubCell"/>
</dbReference>
<keyword evidence="4" id="KW-0813">Transport</keyword>
<protein>
    <recommendedName>
        <fullName evidence="3">non-specific serine/threonine protein kinase</fullName>
        <ecNumber evidence="3">2.7.11.1</ecNumber>
    </recommendedName>
</protein>
<keyword evidence="5" id="KW-0723">Serine/threonine-protein kinase</keyword>
<dbReference type="GO" id="GO:0004674">
    <property type="term" value="F:protein serine/threonine kinase activity"/>
    <property type="evidence" value="ECO:0007669"/>
    <property type="project" value="UniProtKB-KW"/>
</dbReference>
<organism evidence="17 18">
    <name type="scientific">Ameiurus melas</name>
    <name type="common">Black bullhead</name>
    <name type="synonym">Silurus melas</name>
    <dbReference type="NCBI Taxonomy" id="219545"/>
    <lineage>
        <taxon>Eukaryota</taxon>
        <taxon>Metazoa</taxon>
        <taxon>Chordata</taxon>
        <taxon>Craniata</taxon>
        <taxon>Vertebrata</taxon>
        <taxon>Euteleostomi</taxon>
        <taxon>Actinopterygii</taxon>
        <taxon>Neopterygii</taxon>
        <taxon>Teleostei</taxon>
        <taxon>Ostariophysi</taxon>
        <taxon>Siluriformes</taxon>
        <taxon>Ictaluridae</taxon>
        <taxon>Ameiurus</taxon>
    </lineage>
</organism>
<evidence type="ECO:0000256" key="6">
    <source>
        <dbReference type="ARBA" id="ARBA00022679"/>
    </source>
</evidence>
<name>A0A7J5ZME7_AMEME</name>
<dbReference type="Proteomes" id="UP000593565">
    <property type="component" value="Unassembled WGS sequence"/>
</dbReference>
<evidence type="ECO:0000256" key="14">
    <source>
        <dbReference type="PROSITE-ProRule" id="PRU10141"/>
    </source>
</evidence>
<dbReference type="Gene3D" id="3.30.200.20">
    <property type="entry name" value="Phosphorylase Kinase, domain 1"/>
    <property type="match status" value="1"/>
</dbReference>
<dbReference type="SMART" id="SM00220">
    <property type="entry name" value="S_TKc"/>
    <property type="match status" value="1"/>
</dbReference>
<evidence type="ECO:0000256" key="9">
    <source>
        <dbReference type="ARBA" id="ARBA00022824"/>
    </source>
</evidence>
<keyword evidence="15" id="KW-0812">Transmembrane</keyword>
<dbReference type="InterPro" id="IPR000719">
    <property type="entry name" value="Prot_kinase_dom"/>
</dbReference>